<keyword evidence="5 6" id="KW-0408">Iron</keyword>
<evidence type="ECO:0000313" key="14">
    <source>
        <dbReference type="Proteomes" id="UP000324162"/>
    </source>
</evidence>
<dbReference type="InterPro" id="IPR036909">
    <property type="entry name" value="Cyt_c-like_dom_sf"/>
</dbReference>
<dbReference type="Proteomes" id="UP000324162">
    <property type="component" value="Unassembled WGS sequence"/>
</dbReference>
<evidence type="ECO:0000313" key="11">
    <source>
        <dbReference type="EMBL" id="KDC50223.1"/>
    </source>
</evidence>
<evidence type="ECO:0000256" key="4">
    <source>
        <dbReference type="ARBA" id="ARBA00022982"/>
    </source>
</evidence>
<evidence type="ECO:0000313" key="10">
    <source>
        <dbReference type="EMBL" id="KAA1161701.1"/>
    </source>
</evidence>
<keyword evidence="13" id="KW-1185">Reference proteome</keyword>
<evidence type="ECO:0000256" key="3">
    <source>
        <dbReference type="ARBA" id="ARBA00022723"/>
    </source>
</evidence>
<feature type="domain" description="Cytochrome c" evidence="8">
    <location>
        <begin position="23"/>
        <end position="107"/>
    </location>
</feature>
<evidence type="ECO:0000259" key="8">
    <source>
        <dbReference type="PROSITE" id="PS51007"/>
    </source>
</evidence>
<dbReference type="PROSITE" id="PS51007">
    <property type="entry name" value="CYTC"/>
    <property type="match status" value="1"/>
</dbReference>
<organism evidence="11 12">
    <name type="scientific">Pseudoalteromonas fuliginea</name>
    <dbReference type="NCBI Taxonomy" id="1872678"/>
    <lineage>
        <taxon>Bacteria</taxon>
        <taxon>Pseudomonadati</taxon>
        <taxon>Pseudomonadota</taxon>
        <taxon>Gammaproteobacteria</taxon>
        <taxon>Alteromonadales</taxon>
        <taxon>Pseudoalteromonadaceae</taxon>
        <taxon>Pseudoalteromonas</taxon>
    </lineage>
</organism>
<evidence type="ECO:0000313" key="12">
    <source>
        <dbReference type="Proteomes" id="UP000027154"/>
    </source>
</evidence>
<evidence type="ECO:0000256" key="5">
    <source>
        <dbReference type="ARBA" id="ARBA00023004"/>
    </source>
</evidence>
<gene>
    <name evidence="11" type="ORF">DC53_13290</name>
    <name evidence="10" type="ORF">EU508_07715</name>
    <name evidence="9" type="ORF">EU509_18580</name>
</gene>
<dbReference type="Gene3D" id="1.10.760.10">
    <property type="entry name" value="Cytochrome c-like domain"/>
    <property type="match status" value="1"/>
</dbReference>
<dbReference type="PANTHER" id="PTHR33751">
    <property type="entry name" value="CBB3-TYPE CYTOCHROME C OXIDASE SUBUNIT FIXP"/>
    <property type="match status" value="1"/>
</dbReference>
<feature type="signal peptide" evidence="7">
    <location>
        <begin position="1"/>
        <end position="25"/>
    </location>
</feature>
<dbReference type="GO" id="GO:0046872">
    <property type="term" value="F:metal ion binding"/>
    <property type="evidence" value="ECO:0007669"/>
    <property type="project" value="UniProtKB-KW"/>
</dbReference>
<dbReference type="EMBL" id="JJNZ01000044">
    <property type="protein sequence ID" value="KDC50223.1"/>
    <property type="molecule type" value="Genomic_DNA"/>
</dbReference>
<dbReference type="InterPro" id="IPR050597">
    <property type="entry name" value="Cytochrome_c_Oxidase_Subunit"/>
</dbReference>
<name>A0A063KJK7_9GAMM</name>
<dbReference type="OrthoDB" id="9796421at2"/>
<feature type="chain" id="PRO_5044539254" evidence="7">
    <location>
        <begin position="26"/>
        <end position="107"/>
    </location>
</feature>
<keyword evidence="4" id="KW-0249">Electron transport</keyword>
<keyword evidence="1" id="KW-0813">Transport</keyword>
<keyword evidence="2 6" id="KW-0349">Heme</keyword>
<dbReference type="GO" id="GO:0009055">
    <property type="term" value="F:electron transfer activity"/>
    <property type="evidence" value="ECO:0007669"/>
    <property type="project" value="InterPro"/>
</dbReference>
<dbReference type="RefSeq" id="WP_033016362.1">
    <property type="nucleotide sequence ID" value="NZ_JBBMQV010000020.1"/>
</dbReference>
<keyword evidence="7" id="KW-0732">Signal</keyword>
<keyword evidence="3 6" id="KW-0479">Metal-binding</keyword>
<evidence type="ECO:0000256" key="6">
    <source>
        <dbReference type="PROSITE-ProRule" id="PRU00433"/>
    </source>
</evidence>
<evidence type="ECO:0000313" key="9">
    <source>
        <dbReference type="EMBL" id="KAA1150141.1"/>
    </source>
</evidence>
<accession>A0A063KJK7</accession>
<proteinExistence type="predicted"/>
<evidence type="ECO:0000256" key="2">
    <source>
        <dbReference type="ARBA" id="ARBA00022617"/>
    </source>
</evidence>
<dbReference type="EMBL" id="SEUK01000046">
    <property type="protein sequence ID" value="KAA1161701.1"/>
    <property type="molecule type" value="Genomic_DNA"/>
</dbReference>
<reference evidence="13 14" key="2">
    <citation type="submission" date="2019-01" db="EMBL/GenBank/DDBJ databases">
        <title>Genome sequences of marine Pseudoalteromonas species.</title>
        <authorList>
            <person name="Boraston A.B."/>
            <person name="Hehemann J.-H."/>
            <person name="Vickers C.J."/>
            <person name="Salama-Alber O."/>
            <person name="Abe K."/>
            <person name="Hettle A.J."/>
        </authorList>
    </citation>
    <scope>NUCLEOTIDE SEQUENCE [LARGE SCALE GENOMIC DNA]</scope>
    <source>
        <strain evidence="10 14">PS42</strain>
        <strain evidence="9 13">PS47</strain>
    </source>
</reference>
<dbReference type="Proteomes" id="UP000027154">
    <property type="component" value="Unassembled WGS sequence"/>
</dbReference>
<comment type="caution">
    <text evidence="11">The sequence shown here is derived from an EMBL/GenBank/DDBJ whole genome shotgun (WGS) entry which is preliminary data.</text>
</comment>
<dbReference type="GO" id="GO:0020037">
    <property type="term" value="F:heme binding"/>
    <property type="evidence" value="ECO:0007669"/>
    <property type="project" value="InterPro"/>
</dbReference>
<evidence type="ECO:0000256" key="1">
    <source>
        <dbReference type="ARBA" id="ARBA00022448"/>
    </source>
</evidence>
<dbReference type="Pfam" id="PF00034">
    <property type="entry name" value="Cytochrom_C"/>
    <property type="match status" value="1"/>
</dbReference>
<protein>
    <submittedName>
        <fullName evidence="9">C-type cytochrome</fullName>
    </submittedName>
    <submittedName>
        <fullName evidence="11">Cytochrome C</fullName>
    </submittedName>
</protein>
<dbReference type="EMBL" id="SEUJ01000078">
    <property type="protein sequence ID" value="KAA1150141.1"/>
    <property type="molecule type" value="Genomic_DNA"/>
</dbReference>
<dbReference type="Proteomes" id="UP000322915">
    <property type="component" value="Unassembled WGS sequence"/>
</dbReference>
<dbReference type="SUPFAM" id="SSF46626">
    <property type="entry name" value="Cytochrome c"/>
    <property type="match status" value="1"/>
</dbReference>
<evidence type="ECO:0000256" key="7">
    <source>
        <dbReference type="SAM" id="SignalP"/>
    </source>
</evidence>
<evidence type="ECO:0000313" key="13">
    <source>
        <dbReference type="Proteomes" id="UP000322915"/>
    </source>
</evidence>
<dbReference type="AlphaFoldDB" id="A0A063KJK7"/>
<reference evidence="11 12" key="1">
    <citation type="submission" date="2014-04" db="EMBL/GenBank/DDBJ databases">
        <title>Pseudoalteromonas galatheae sp. nov., isolated from a deep-sea polychaete near Canal Concepcion, Chile.</title>
        <authorList>
            <person name="Machado H.R."/>
            <person name="Gram L."/>
            <person name="Vynne N.G."/>
        </authorList>
    </citation>
    <scope>NUCLEOTIDE SEQUENCE [LARGE SCALE GENOMIC DNA]</scope>
    <source>
        <strain evidence="11 12">KMM216</strain>
    </source>
</reference>
<dbReference type="InterPro" id="IPR009056">
    <property type="entry name" value="Cyt_c-like_dom"/>
</dbReference>
<dbReference type="PANTHER" id="PTHR33751:SF9">
    <property type="entry name" value="CYTOCHROME C4"/>
    <property type="match status" value="1"/>
</dbReference>
<sequence length="107" mass="11275">MSKMKTLLLGAGITLAASFSFNAAAADGAALYTAKNCQTCHGAEGKAPIMGMYPKLNGQNKDYLVAQMKDIKSGARNNGMTMAMKAMVATVTDEEFDAIADYLANVK</sequence>